<evidence type="ECO:0000313" key="2">
    <source>
        <dbReference type="Proteomes" id="UP001139344"/>
    </source>
</evidence>
<name>A0A9X1UYJ7_9FLAO</name>
<reference evidence="1" key="1">
    <citation type="submission" date="2021-12" db="EMBL/GenBank/DDBJ databases">
        <title>Description of Gramella crocea sp. nov., a new bacterium isolated from activated sludge.</title>
        <authorList>
            <person name="Zhang X."/>
        </authorList>
    </citation>
    <scope>NUCLEOTIDE SEQUENCE</scope>
    <source>
        <strain evidence="1">YB25</strain>
    </source>
</reference>
<proteinExistence type="predicted"/>
<dbReference type="RefSeq" id="WP_240100128.1">
    <property type="nucleotide sequence ID" value="NZ_JAJSON010000025.1"/>
</dbReference>
<accession>A0A9X1UYJ7</accession>
<sequence length="184" mass="21607">MAAGKYARKRKMREDFKNIEYLKTGNSKQKEVYRILKDNLILEKLAKYSPILVGTIPIRIDIENSDLDIICFSRNLEKFETDVKANFSKENQFMISIKNINKRKSVVAKFRLENYDFEIFGQNIPTDQQDAFLHMIKENEILKNRDTEFRRSIIELKRSGLKTEPAFAKLLDIKGDPYSGLLNY</sequence>
<evidence type="ECO:0000313" key="1">
    <source>
        <dbReference type="EMBL" id="MCG9972772.1"/>
    </source>
</evidence>
<protein>
    <submittedName>
        <fullName evidence="1">DUF4269 domain-containing protein</fullName>
    </submittedName>
</protein>
<dbReference type="AlphaFoldDB" id="A0A9X1UYJ7"/>
<dbReference type="EMBL" id="JAJSON010000025">
    <property type="protein sequence ID" value="MCG9972772.1"/>
    <property type="molecule type" value="Genomic_DNA"/>
</dbReference>
<keyword evidence="2" id="KW-1185">Reference proteome</keyword>
<gene>
    <name evidence="1" type="ORF">LU635_14070</name>
</gene>
<organism evidence="1 2">
    <name type="scientific">Christiangramia crocea</name>
    <dbReference type="NCBI Taxonomy" id="2904124"/>
    <lineage>
        <taxon>Bacteria</taxon>
        <taxon>Pseudomonadati</taxon>
        <taxon>Bacteroidota</taxon>
        <taxon>Flavobacteriia</taxon>
        <taxon>Flavobacteriales</taxon>
        <taxon>Flavobacteriaceae</taxon>
        <taxon>Christiangramia</taxon>
    </lineage>
</organism>
<comment type="caution">
    <text evidence="1">The sequence shown here is derived from an EMBL/GenBank/DDBJ whole genome shotgun (WGS) entry which is preliminary data.</text>
</comment>
<dbReference type="InterPro" id="IPR025365">
    <property type="entry name" value="DUF4269"/>
</dbReference>
<dbReference type="Proteomes" id="UP001139344">
    <property type="component" value="Unassembled WGS sequence"/>
</dbReference>
<dbReference type="Pfam" id="PF14091">
    <property type="entry name" value="DUF4269"/>
    <property type="match status" value="1"/>
</dbReference>